<dbReference type="AlphaFoldDB" id="A0A0F9NN14"/>
<accession>A0A0F9NN14</accession>
<evidence type="ECO:0000256" key="1">
    <source>
        <dbReference type="SAM" id="Phobius"/>
    </source>
</evidence>
<keyword evidence="1" id="KW-1133">Transmembrane helix</keyword>
<proteinExistence type="predicted"/>
<name>A0A0F9NN14_9ZZZZ</name>
<reference evidence="2" key="1">
    <citation type="journal article" date="2015" name="Nature">
        <title>Complex archaea that bridge the gap between prokaryotes and eukaryotes.</title>
        <authorList>
            <person name="Spang A."/>
            <person name="Saw J.H."/>
            <person name="Jorgensen S.L."/>
            <person name="Zaremba-Niedzwiedzka K."/>
            <person name="Martijn J."/>
            <person name="Lind A.E."/>
            <person name="van Eijk R."/>
            <person name="Schleper C."/>
            <person name="Guy L."/>
            <person name="Ettema T.J."/>
        </authorList>
    </citation>
    <scope>NUCLEOTIDE SEQUENCE</scope>
</reference>
<protein>
    <submittedName>
        <fullName evidence="2">Uncharacterized protein</fullName>
    </submittedName>
</protein>
<sequence>LALNADPSVQGESRATDLSISANTIDDTAIAFSVMSQSDGFDITNDNFDQINYQVDFDFIGNIGQSAAFHNTNIPLSQSDINDLFDNWKSKFSVEIDNRFNGAPVYIYQGNRFVIGKQENVYDRFIPLMGVYENSNLTGASPISSDFKIKISGDNDNVRHFVLCLLPEKVCFKAENSQTEGEFTRDNGSATGYLAEEKQEFYTGKAELLMLFNTENSMDLVADEDASYSIVRRIGPSFDFNSKHDFKIMINYTMLQLIQGLHVLLLFLWMTKLRCLIHF</sequence>
<dbReference type="EMBL" id="LAZR01006702">
    <property type="protein sequence ID" value="KKM90220.1"/>
    <property type="molecule type" value="Genomic_DNA"/>
</dbReference>
<comment type="caution">
    <text evidence="2">The sequence shown here is derived from an EMBL/GenBank/DDBJ whole genome shotgun (WGS) entry which is preliminary data.</text>
</comment>
<organism evidence="2">
    <name type="scientific">marine sediment metagenome</name>
    <dbReference type="NCBI Taxonomy" id="412755"/>
    <lineage>
        <taxon>unclassified sequences</taxon>
        <taxon>metagenomes</taxon>
        <taxon>ecological metagenomes</taxon>
    </lineage>
</organism>
<gene>
    <name evidence="2" type="ORF">LCGC14_1240850</name>
</gene>
<feature type="transmembrane region" description="Helical" evidence="1">
    <location>
        <begin position="249"/>
        <end position="269"/>
    </location>
</feature>
<keyword evidence="1" id="KW-0812">Transmembrane</keyword>
<keyword evidence="1" id="KW-0472">Membrane</keyword>
<evidence type="ECO:0000313" key="2">
    <source>
        <dbReference type="EMBL" id="KKM90220.1"/>
    </source>
</evidence>
<feature type="non-terminal residue" evidence="2">
    <location>
        <position position="1"/>
    </location>
</feature>